<keyword evidence="1 2" id="KW-0694">RNA-binding</keyword>
<feature type="compositionally biased region" description="Acidic residues" evidence="3">
    <location>
        <begin position="101"/>
        <end position="123"/>
    </location>
</feature>
<sequence length="865" mass="96579">MPPRKAPARRNKSSTTPTKAPTPVVNHELADVKTETQLADDSKVNETPPVMSSVPEVDDRNEIESVVLASDSVIKEEEVMVNRPVEEVSEAMNEDVVVKEDLEENEDVDEDEEDPEEEWEENAEIVSAQEETIAVQADDPETLNDDNLDQVSDISKSLGKDNDVLVVNNGDVKGTTETVSFQEYAQAVSTHTSSDNNTALAVEDDGMINMDDDVSDDYSEEDDADSDGDGDQDPSLIVQDSSPDNKKEKGTELYVGKLDKNAVEEDLVSVFQQFGELKSTRIVRKPNSNKSKGFAFVRFASVDQAKHALSELKDGAEVRGKRVVISASQDNDTLYLGNICKTWTQEQVLQQLKDYGIEHIVVLRLPEDAKFERKNKGFAFLEFGTHSDAVDAFQRLKKPDVVFGRDISAKVAFAQTALHSEDLSQVNEVHLEGLAKDWNEEMVKDICKKYGEILRVNLCPGKRNKRRDFGFVTFNSPESAVACVEGINNTAFEGDAKIKASIAKTQQKSRIQKQGMRGGFKVEKQSENSNKNLKPKSSKKKGVLNKHPSKNKIKDNTVKPQQMGSLKTDGESSKEAELSKMKGDNDPQQRRRKRKAFSEQKSSARDLSSPKKQKNVGQGQISQSVSKEGSQKRKKPSGNEDREDRGNRNAQGRRNFKKQKGNMHGRERDRRPRSDAHTRRGHDNYRNSTRYAPKNVASASNSYHMASDHSLSTMRYKEMEPHAGYIESAYGLQSGSYSGYVQPVLRTPHTHHQTVYLGPSSTSQSQVYTRYIDRPVMTQSHRGYIETAVAPEVQSYRDYRPHANVARDPYDSRHSRIVRHDDRGAGALTYVGGPPLPASQVPSHTTYYQAGGSYGRAYGSHGAYY</sequence>
<feature type="region of interest" description="Disordered" evidence="3">
    <location>
        <begin position="1"/>
        <end position="58"/>
    </location>
</feature>
<evidence type="ECO:0000256" key="2">
    <source>
        <dbReference type="PROSITE-ProRule" id="PRU00176"/>
    </source>
</evidence>
<dbReference type="SUPFAM" id="SSF54928">
    <property type="entry name" value="RNA-binding domain, RBD"/>
    <property type="match status" value="2"/>
</dbReference>
<dbReference type="PANTHER" id="PTHR21245">
    <property type="entry name" value="HETEROGENEOUS NUCLEAR RIBONUCLEOPROTEIN"/>
    <property type="match status" value="1"/>
</dbReference>
<feature type="compositionally biased region" description="Basic residues" evidence="3">
    <location>
        <begin position="654"/>
        <end position="663"/>
    </location>
</feature>
<evidence type="ECO:0000313" key="5">
    <source>
        <dbReference type="EMBL" id="KAK1415351.1"/>
    </source>
</evidence>
<evidence type="ECO:0000313" key="6">
    <source>
        <dbReference type="Proteomes" id="UP001229421"/>
    </source>
</evidence>
<name>A0AAD8NNV5_TARER</name>
<organism evidence="5 6">
    <name type="scientific">Tagetes erecta</name>
    <name type="common">African marigold</name>
    <dbReference type="NCBI Taxonomy" id="13708"/>
    <lineage>
        <taxon>Eukaryota</taxon>
        <taxon>Viridiplantae</taxon>
        <taxon>Streptophyta</taxon>
        <taxon>Embryophyta</taxon>
        <taxon>Tracheophyta</taxon>
        <taxon>Spermatophyta</taxon>
        <taxon>Magnoliopsida</taxon>
        <taxon>eudicotyledons</taxon>
        <taxon>Gunneridae</taxon>
        <taxon>Pentapetalae</taxon>
        <taxon>asterids</taxon>
        <taxon>campanulids</taxon>
        <taxon>Asterales</taxon>
        <taxon>Asteraceae</taxon>
        <taxon>Asteroideae</taxon>
        <taxon>Heliantheae alliance</taxon>
        <taxon>Tageteae</taxon>
        <taxon>Tagetes</taxon>
    </lineage>
</organism>
<dbReference type="Pfam" id="PF00076">
    <property type="entry name" value="RRM_1"/>
    <property type="match status" value="3"/>
</dbReference>
<feature type="compositionally biased region" description="Polar residues" evidence="3">
    <location>
        <begin position="615"/>
        <end position="628"/>
    </location>
</feature>
<accession>A0AAD8NNV5</accession>
<feature type="compositionally biased region" description="Basic and acidic residues" evidence="3">
    <location>
        <begin position="637"/>
        <end position="647"/>
    </location>
</feature>
<evidence type="ECO:0000256" key="3">
    <source>
        <dbReference type="SAM" id="MobiDB-lite"/>
    </source>
</evidence>
<dbReference type="SMART" id="SM00360">
    <property type="entry name" value="RRM"/>
    <property type="match status" value="3"/>
</dbReference>
<feature type="compositionally biased region" description="Basic residues" evidence="3">
    <location>
        <begin position="533"/>
        <end position="551"/>
    </location>
</feature>
<dbReference type="Proteomes" id="UP001229421">
    <property type="component" value="Unassembled WGS sequence"/>
</dbReference>
<feature type="domain" description="RRM" evidence="4">
    <location>
        <begin position="332"/>
        <end position="414"/>
    </location>
</feature>
<dbReference type="GO" id="GO:0003723">
    <property type="term" value="F:RNA binding"/>
    <property type="evidence" value="ECO:0007669"/>
    <property type="project" value="UniProtKB-UniRule"/>
</dbReference>
<dbReference type="PROSITE" id="PS50102">
    <property type="entry name" value="RRM"/>
    <property type="match status" value="3"/>
</dbReference>
<feature type="domain" description="RRM" evidence="4">
    <location>
        <begin position="251"/>
        <end position="330"/>
    </location>
</feature>
<dbReference type="Gene3D" id="3.30.70.330">
    <property type="match status" value="3"/>
</dbReference>
<keyword evidence="6" id="KW-1185">Reference proteome</keyword>
<dbReference type="AlphaFoldDB" id="A0AAD8NNV5"/>
<feature type="domain" description="RRM" evidence="4">
    <location>
        <begin position="427"/>
        <end position="505"/>
    </location>
</feature>
<protein>
    <recommendedName>
        <fullName evidence="4">RRM domain-containing protein</fullName>
    </recommendedName>
</protein>
<dbReference type="InterPro" id="IPR012677">
    <property type="entry name" value="Nucleotide-bd_a/b_plait_sf"/>
</dbReference>
<comment type="caution">
    <text evidence="5">The sequence shown here is derived from an EMBL/GenBank/DDBJ whole genome shotgun (WGS) entry which is preliminary data.</text>
</comment>
<feature type="compositionally biased region" description="Acidic residues" evidence="3">
    <location>
        <begin position="202"/>
        <end position="232"/>
    </location>
</feature>
<feature type="compositionally biased region" description="Basic and acidic residues" evidence="3">
    <location>
        <begin position="568"/>
        <end position="589"/>
    </location>
</feature>
<feature type="compositionally biased region" description="Basic and acidic residues" evidence="3">
    <location>
        <begin position="28"/>
        <end position="44"/>
    </location>
</feature>
<feature type="compositionally biased region" description="Acidic residues" evidence="3">
    <location>
        <begin position="138"/>
        <end position="148"/>
    </location>
</feature>
<dbReference type="EMBL" id="JAUHHV010000008">
    <property type="protein sequence ID" value="KAK1415351.1"/>
    <property type="molecule type" value="Genomic_DNA"/>
</dbReference>
<reference evidence="5" key="1">
    <citation type="journal article" date="2023" name="bioRxiv">
        <title>Improved chromosome-level genome assembly for marigold (Tagetes erecta).</title>
        <authorList>
            <person name="Jiang F."/>
            <person name="Yuan L."/>
            <person name="Wang S."/>
            <person name="Wang H."/>
            <person name="Xu D."/>
            <person name="Wang A."/>
            <person name="Fan W."/>
        </authorList>
    </citation>
    <scope>NUCLEOTIDE SEQUENCE</scope>
    <source>
        <strain evidence="5">WSJ</strain>
        <tissue evidence="5">Leaf</tissue>
    </source>
</reference>
<feature type="compositionally biased region" description="Basic and acidic residues" evidence="3">
    <location>
        <begin position="664"/>
        <end position="685"/>
    </location>
</feature>
<feature type="region of interest" description="Disordered" evidence="3">
    <location>
        <begin position="99"/>
        <end position="160"/>
    </location>
</feature>
<gene>
    <name evidence="5" type="ORF">QVD17_31132</name>
</gene>
<feature type="region of interest" description="Disordered" evidence="3">
    <location>
        <begin position="188"/>
        <end position="251"/>
    </location>
</feature>
<dbReference type="InterPro" id="IPR035979">
    <property type="entry name" value="RBD_domain_sf"/>
</dbReference>
<feature type="compositionally biased region" description="Polar residues" evidence="3">
    <location>
        <begin position="188"/>
        <end position="199"/>
    </location>
</feature>
<evidence type="ECO:0000259" key="4">
    <source>
        <dbReference type="PROSITE" id="PS50102"/>
    </source>
</evidence>
<dbReference type="CDD" id="cd00590">
    <property type="entry name" value="RRM_SF"/>
    <property type="match status" value="2"/>
</dbReference>
<proteinExistence type="predicted"/>
<feature type="compositionally biased region" description="Basic residues" evidence="3">
    <location>
        <begin position="1"/>
        <end position="12"/>
    </location>
</feature>
<evidence type="ECO:0000256" key="1">
    <source>
        <dbReference type="ARBA" id="ARBA00022884"/>
    </source>
</evidence>
<dbReference type="InterPro" id="IPR000504">
    <property type="entry name" value="RRM_dom"/>
</dbReference>
<feature type="compositionally biased region" description="Low complexity" evidence="3">
    <location>
        <begin position="13"/>
        <end position="23"/>
    </location>
</feature>
<feature type="region of interest" description="Disordered" evidence="3">
    <location>
        <begin position="503"/>
        <end position="704"/>
    </location>
</feature>